<reference evidence="1 2" key="1">
    <citation type="journal article" date="2016" name="Proc. Natl. Acad. Sci. U.S.A.">
        <title>Comparative genomics of biotechnologically important yeasts.</title>
        <authorList>
            <person name="Riley R."/>
            <person name="Haridas S."/>
            <person name="Wolfe K.H."/>
            <person name="Lopes M.R."/>
            <person name="Hittinger C.T."/>
            <person name="Goeker M."/>
            <person name="Salamov A.A."/>
            <person name="Wisecaver J.H."/>
            <person name="Long T.M."/>
            <person name="Calvey C.H."/>
            <person name="Aerts A.L."/>
            <person name="Barry K.W."/>
            <person name="Choi C."/>
            <person name="Clum A."/>
            <person name="Coughlan A.Y."/>
            <person name="Deshpande S."/>
            <person name="Douglass A.P."/>
            <person name="Hanson S.J."/>
            <person name="Klenk H.-P."/>
            <person name="LaButti K.M."/>
            <person name="Lapidus A."/>
            <person name="Lindquist E.A."/>
            <person name="Lipzen A.M."/>
            <person name="Meier-Kolthoff J.P."/>
            <person name="Ohm R.A."/>
            <person name="Otillar R.P."/>
            <person name="Pangilinan J.L."/>
            <person name="Peng Y."/>
            <person name="Rokas A."/>
            <person name="Rosa C.A."/>
            <person name="Scheuner C."/>
            <person name="Sibirny A.A."/>
            <person name="Slot J.C."/>
            <person name="Stielow J.B."/>
            <person name="Sun H."/>
            <person name="Kurtzman C.P."/>
            <person name="Blackwell M."/>
            <person name="Grigoriev I.V."/>
            <person name="Jeffries T.W."/>
        </authorList>
    </citation>
    <scope>NUCLEOTIDE SEQUENCE [LARGE SCALE GENOMIC DNA]</scope>
    <source>
        <strain evidence="1 2">NRRL Y-11557</strain>
    </source>
</reference>
<proteinExistence type="predicted"/>
<keyword evidence="2" id="KW-1185">Reference proteome</keyword>
<protein>
    <submittedName>
        <fullName evidence="1">Uncharacterized protein</fullName>
    </submittedName>
</protein>
<dbReference type="OrthoDB" id="5411500at2759"/>
<sequence length="91" mass="10639">MKQQSIATMFKKRSEEDIAKTLEQNLVRWMTTDHMAFRSIESQAFLRDLPGVSLPITSRRTMARRIDLEFNLRRAQGTNVRDICIVSGYFD</sequence>
<evidence type="ECO:0000313" key="2">
    <source>
        <dbReference type="Proteomes" id="UP000094385"/>
    </source>
</evidence>
<dbReference type="EMBL" id="KV454305">
    <property type="protein sequence ID" value="ODQ69114.1"/>
    <property type="molecule type" value="Genomic_DNA"/>
</dbReference>
<accession>A0A1E3PUZ8</accession>
<organism evidence="1 2">
    <name type="scientific">Lipomyces starkeyi NRRL Y-11557</name>
    <dbReference type="NCBI Taxonomy" id="675824"/>
    <lineage>
        <taxon>Eukaryota</taxon>
        <taxon>Fungi</taxon>
        <taxon>Dikarya</taxon>
        <taxon>Ascomycota</taxon>
        <taxon>Saccharomycotina</taxon>
        <taxon>Lipomycetes</taxon>
        <taxon>Lipomycetales</taxon>
        <taxon>Lipomycetaceae</taxon>
        <taxon>Lipomyces</taxon>
    </lineage>
</organism>
<name>A0A1E3PUZ8_LIPST</name>
<dbReference type="STRING" id="675824.A0A1E3PUZ8"/>
<evidence type="ECO:0000313" key="1">
    <source>
        <dbReference type="EMBL" id="ODQ69114.1"/>
    </source>
</evidence>
<dbReference type="AlphaFoldDB" id="A0A1E3PUZ8"/>
<dbReference type="Proteomes" id="UP000094385">
    <property type="component" value="Unassembled WGS sequence"/>
</dbReference>
<gene>
    <name evidence="1" type="ORF">LIPSTDRAFT_201012</name>
</gene>